<sequence>MGYPSDPHRPPPYGSGPQPYGSGPQPYGSGPQYTAGPGHPGGPPYGYGPPGPPAPRRNLALVLSLSIGLPLLLLGGFATAWFVLAAPARDTVTSASASPAEALPSSQEESEPAAQASEEEPAPQEEEDNGGGGLTSKVGGTVTLTGLEAGSKVAVTLDQVYADAQPTLDSLQPKPGYRLCAVKLTLANKGSVVYKDAPMNGAVLIDADSQEYQFSISRVEQGQQFHWATSINPGDSRKGLVVFEVPQAAKMVKFQFSLNSGYARQRGEWTLS</sequence>
<feature type="compositionally biased region" description="Acidic residues" evidence="2">
    <location>
        <begin position="117"/>
        <end position="129"/>
    </location>
</feature>
<evidence type="ECO:0000256" key="1">
    <source>
        <dbReference type="ARBA" id="ARBA00022729"/>
    </source>
</evidence>
<dbReference type="Proteomes" id="UP000696294">
    <property type="component" value="Unassembled WGS sequence"/>
</dbReference>
<evidence type="ECO:0000256" key="3">
    <source>
        <dbReference type="SAM" id="Phobius"/>
    </source>
</evidence>
<dbReference type="EMBL" id="JAATEP010000018">
    <property type="protein sequence ID" value="NJP92769.1"/>
    <property type="molecule type" value="Genomic_DNA"/>
</dbReference>
<keyword evidence="3" id="KW-0812">Transmembrane</keyword>
<feature type="compositionally biased region" description="Low complexity" evidence="2">
    <location>
        <begin position="95"/>
        <end position="116"/>
    </location>
</feature>
<comment type="caution">
    <text evidence="5">The sequence shown here is derived from an EMBL/GenBank/DDBJ whole genome shotgun (WGS) entry which is preliminary data.</text>
</comment>
<keyword evidence="3" id="KW-1133">Transmembrane helix</keyword>
<feature type="region of interest" description="Disordered" evidence="2">
    <location>
        <begin position="1"/>
        <end position="51"/>
    </location>
</feature>
<feature type="compositionally biased region" description="Pro residues" evidence="2">
    <location>
        <begin position="40"/>
        <end position="51"/>
    </location>
</feature>
<feature type="compositionally biased region" description="Low complexity" evidence="2">
    <location>
        <begin position="15"/>
        <end position="37"/>
    </location>
</feature>
<protein>
    <submittedName>
        <fullName evidence="5">DUF4352 domain-containing protein</fullName>
    </submittedName>
</protein>
<reference evidence="5 6" key="1">
    <citation type="submission" date="2020-03" db="EMBL/GenBank/DDBJ databases">
        <title>WGS of actinomycetes isolated from Thailand.</title>
        <authorList>
            <person name="Thawai C."/>
        </authorList>
    </citation>
    <scope>NUCLEOTIDE SEQUENCE [LARGE SCALE GENOMIC DNA]</scope>
    <source>
        <strain evidence="5 6">FMUSA5-5</strain>
    </source>
</reference>
<keyword evidence="1" id="KW-0732">Signal</keyword>
<accession>A0ABX1B4K8</accession>
<keyword evidence="3" id="KW-0472">Membrane</keyword>
<dbReference type="InterPro" id="IPR029051">
    <property type="entry name" value="DUF4352"/>
</dbReference>
<feature type="domain" description="DUF4352" evidence="4">
    <location>
        <begin position="152"/>
        <end position="257"/>
    </location>
</feature>
<feature type="region of interest" description="Disordered" evidence="2">
    <location>
        <begin position="95"/>
        <end position="139"/>
    </location>
</feature>
<dbReference type="Pfam" id="PF11611">
    <property type="entry name" value="DUF4352"/>
    <property type="match status" value="1"/>
</dbReference>
<evidence type="ECO:0000256" key="2">
    <source>
        <dbReference type="SAM" id="MobiDB-lite"/>
    </source>
</evidence>
<proteinExistence type="predicted"/>
<dbReference type="InterPro" id="IPR029050">
    <property type="entry name" value="Immunoprotect_excell_Ig-like"/>
</dbReference>
<dbReference type="RefSeq" id="WP_168012243.1">
    <property type="nucleotide sequence ID" value="NZ_JAATEP010000018.1"/>
</dbReference>
<gene>
    <name evidence="5" type="ORF">HCN51_25485</name>
</gene>
<organism evidence="5 6">
    <name type="scientific">Nonomuraea composti</name>
    <dbReference type="NCBI Taxonomy" id="2720023"/>
    <lineage>
        <taxon>Bacteria</taxon>
        <taxon>Bacillati</taxon>
        <taxon>Actinomycetota</taxon>
        <taxon>Actinomycetes</taxon>
        <taxon>Streptosporangiales</taxon>
        <taxon>Streptosporangiaceae</taxon>
        <taxon>Nonomuraea</taxon>
    </lineage>
</organism>
<dbReference type="Gene3D" id="2.60.40.1240">
    <property type="match status" value="1"/>
</dbReference>
<keyword evidence="6" id="KW-1185">Reference proteome</keyword>
<evidence type="ECO:0000259" key="4">
    <source>
        <dbReference type="Pfam" id="PF11611"/>
    </source>
</evidence>
<evidence type="ECO:0000313" key="5">
    <source>
        <dbReference type="EMBL" id="NJP92769.1"/>
    </source>
</evidence>
<feature type="transmembrane region" description="Helical" evidence="3">
    <location>
        <begin position="59"/>
        <end position="84"/>
    </location>
</feature>
<evidence type="ECO:0000313" key="6">
    <source>
        <dbReference type="Proteomes" id="UP000696294"/>
    </source>
</evidence>
<name>A0ABX1B4K8_9ACTN</name>